<gene>
    <name evidence="7" type="primary">Znf2</name>
    <name evidence="7" type="ORF">CEPGRY_R12585</name>
</gene>
<sequence length="56" mass="6567">AFRDKKSLTIHQWVHNGERPFTCSQCPKAFRDKHALNDHQWVHTGEKPYKCSNCGK</sequence>
<evidence type="ECO:0000256" key="5">
    <source>
        <dbReference type="PROSITE-ProRule" id="PRU00042"/>
    </source>
</evidence>
<evidence type="ECO:0000259" key="6">
    <source>
        <dbReference type="PROSITE" id="PS50157"/>
    </source>
</evidence>
<accession>A0A7L3SB50</accession>
<feature type="non-terminal residue" evidence="7">
    <location>
        <position position="1"/>
    </location>
</feature>
<dbReference type="InterPro" id="IPR036236">
    <property type="entry name" value="Znf_C2H2_sf"/>
</dbReference>
<dbReference type="SUPFAM" id="SSF57667">
    <property type="entry name" value="beta-beta-alpha zinc fingers"/>
    <property type="match status" value="1"/>
</dbReference>
<comment type="caution">
    <text evidence="7">The sequence shown here is derived from an EMBL/GenBank/DDBJ whole genome shotgun (WGS) entry which is preliminary data.</text>
</comment>
<proteinExistence type="predicted"/>
<feature type="domain" description="C2H2-type" evidence="6">
    <location>
        <begin position="1"/>
        <end position="20"/>
    </location>
</feature>
<dbReference type="PROSITE" id="PS00028">
    <property type="entry name" value="ZINC_FINGER_C2H2_1"/>
    <property type="match status" value="1"/>
</dbReference>
<organism evidence="7 8">
    <name type="scientific">Cepphus grylle</name>
    <name type="common">Black guillemot</name>
    <name type="synonym">Alca grylle</name>
    <dbReference type="NCBI Taxonomy" id="28697"/>
    <lineage>
        <taxon>Eukaryota</taxon>
        <taxon>Metazoa</taxon>
        <taxon>Chordata</taxon>
        <taxon>Craniata</taxon>
        <taxon>Vertebrata</taxon>
        <taxon>Euteleostomi</taxon>
        <taxon>Archelosauria</taxon>
        <taxon>Archosauria</taxon>
        <taxon>Dinosauria</taxon>
        <taxon>Saurischia</taxon>
        <taxon>Theropoda</taxon>
        <taxon>Coelurosauria</taxon>
        <taxon>Aves</taxon>
        <taxon>Neognathae</taxon>
        <taxon>Neoaves</taxon>
        <taxon>Charadriiformes</taxon>
        <taxon>Alcidae</taxon>
        <taxon>Cepphus</taxon>
    </lineage>
</organism>
<dbReference type="Proteomes" id="UP000578766">
    <property type="component" value="Unassembled WGS sequence"/>
</dbReference>
<dbReference type="EMBL" id="VZUD01032017">
    <property type="protein sequence ID" value="NXV25234.1"/>
    <property type="molecule type" value="Genomic_DNA"/>
</dbReference>
<protein>
    <submittedName>
        <fullName evidence="7">ZNF2 protein</fullName>
    </submittedName>
</protein>
<reference evidence="7 8" key="1">
    <citation type="submission" date="2019-09" db="EMBL/GenBank/DDBJ databases">
        <title>Bird 10,000 Genomes (B10K) Project - Family phase.</title>
        <authorList>
            <person name="Zhang G."/>
        </authorList>
    </citation>
    <scope>NUCLEOTIDE SEQUENCE [LARGE SCALE GENOMIC DNA]</scope>
    <source>
        <strain evidence="7">OUT-0020</strain>
        <tissue evidence="7">Liver</tissue>
    </source>
</reference>
<dbReference type="InterPro" id="IPR013087">
    <property type="entry name" value="Znf_C2H2_type"/>
</dbReference>
<feature type="domain" description="C2H2-type" evidence="6">
    <location>
        <begin position="21"/>
        <end position="48"/>
    </location>
</feature>
<dbReference type="GO" id="GO:0000977">
    <property type="term" value="F:RNA polymerase II transcription regulatory region sequence-specific DNA binding"/>
    <property type="evidence" value="ECO:0007669"/>
    <property type="project" value="TreeGrafter"/>
</dbReference>
<dbReference type="Gene3D" id="3.30.160.60">
    <property type="entry name" value="Classic Zinc Finger"/>
    <property type="match status" value="3"/>
</dbReference>
<evidence type="ECO:0000313" key="7">
    <source>
        <dbReference type="EMBL" id="NXV25234.1"/>
    </source>
</evidence>
<feature type="non-terminal residue" evidence="7">
    <location>
        <position position="56"/>
    </location>
</feature>
<evidence type="ECO:0000256" key="4">
    <source>
        <dbReference type="ARBA" id="ARBA00022833"/>
    </source>
</evidence>
<evidence type="ECO:0000313" key="8">
    <source>
        <dbReference type="Proteomes" id="UP000578766"/>
    </source>
</evidence>
<keyword evidence="2" id="KW-0677">Repeat</keyword>
<name>A0A7L3SB50_CEPGR</name>
<dbReference type="FunFam" id="3.30.160.60:FF:002282">
    <property type="entry name" value="Wu:fb97d07 protein"/>
    <property type="match status" value="1"/>
</dbReference>
<keyword evidence="8" id="KW-1185">Reference proteome</keyword>
<dbReference type="GO" id="GO:0008270">
    <property type="term" value="F:zinc ion binding"/>
    <property type="evidence" value="ECO:0007669"/>
    <property type="project" value="UniProtKB-KW"/>
</dbReference>
<dbReference type="PANTHER" id="PTHR14196">
    <property type="entry name" value="ODD-SKIPPED - RELATED"/>
    <property type="match status" value="1"/>
</dbReference>
<dbReference type="AlphaFoldDB" id="A0A7L3SB50"/>
<dbReference type="GO" id="GO:0000981">
    <property type="term" value="F:DNA-binding transcription factor activity, RNA polymerase II-specific"/>
    <property type="evidence" value="ECO:0007669"/>
    <property type="project" value="TreeGrafter"/>
</dbReference>
<dbReference type="PROSITE" id="PS50157">
    <property type="entry name" value="ZINC_FINGER_C2H2_2"/>
    <property type="match status" value="2"/>
</dbReference>
<dbReference type="PANTHER" id="PTHR14196:SF12">
    <property type="entry name" value="ZINC FINGER PROTEIN 208-LIKE"/>
    <property type="match status" value="1"/>
</dbReference>
<dbReference type="Pfam" id="PF00096">
    <property type="entry name" value="zf-C2H2"/>
    <property type="match status" value="1"/>
</dbReference>
<evidence type="ECO:0000256" key="1">
    <source>
        <dbReference type="ARBA" id="ARBA00022723"/>
    </source>
</evidence>
<dbReference type="InterPro" id="IPR050717">
    <property type="entry name" value="C2H2-ZF_Transcription_Reg"/>
</dbReference>
<keyword evidence="3 5" id="KW-0863">Zinc-finger</keyword>
<dbReference type="GO" id="GO:0005634">
    <property type="term" value="C:nucleus"/>
    <property type="evidence" value="ECO:0007669"/>
    <property type="project" value="TreeGrafter"/>
</dbReference>
<keyword evidence="1" id="KW-0479">Metal-binding</keyword>
<evidence type="ECO:0000256" key="3">
    <source>
        <dbReference type="ARBA" id="ARBA00022771"/>
    </source>
</evidence>
<keyword evidence="4" id="KW-0862">Zinc</keyword>
<evidence type="ECO:0000256" key="2">
    <source>
        <dbReference type="ARBA" id="ARBA00022737"/>
    </source>
</evidence>